<reference evidence="1" key="1">
    <citation type="journal article" date="2021" name="bioRxiv">
        <title>Whole Genome Assembly and Annotation of Northern Wild Rice, Zizania palustris L., Supports a Whole Genome Duplication in the Zizania Genus.</title>
        <authorList>
            <person name="Haas M."/>
            <person name="Kono T."/>
            <person name="Macchietto M."/>
            <person name="Millas R."/>
            <person name="McGilp L."/>
            <person name="Shao M."/>
            <person name="Duquette J."/>
            <person name="Hirsch C.N."/>
            <person name="Kimball J."/>
        </authorList>
    </citation>
    <scope>NUCLEOTIDE SEQUENCE</scope>
    <source>
        <tissue evidence="1">Fresh leaf tissue</tissue>
    </source>
</reference>
<evidence type="ECO:0000313" key="2">
    <source>
        <dbReference type="Proteomes" id="UP000729402"/>
    </source>
</evidence>
<gene>
    <name evidence="1" type="ORF">GUJ93_ZPchr0008g14194</name>
</gene>
<evidence type="ECO:0000313" key="1">
    <source>
        <dbReference type="EMBL" id="KAG8048006.1"/>
    </source>
</evidence>
<dbReference type="Proteomes" id="UP000729402">
    <property type="component" value="Unassembled WGS sequence"/>
</dbReference>
<organism evidence="1 2">
    <name type="scientific">Zizania palustris</name>
    <name type="common">Northern wild rice</name>
    <dbReference type="NCBI Taxonomy" id="103762"/>
    <lineage>
        <taxon>Eukaryota</taxon>
        <taxon>Viridiplantae</taxon>
        <taxon>Streptophyta</taxon>
        <taxon>Embryophyta</taxon>
        <taxon>Tracheophyta</taxon>
        <taxon>Spermatophyta</taxon>
        <taxon>Magnoliopsida</taxon>
        <taxon>Liliopsida</taxon>
        <taxon>Poales</taxon>
        <taxon>Poaceae</taxon>
        <taxon>BOP clade</taxon>
        <taxon>Oryzoideae</taxon>
        <taxon>Oryzeae</taxon>
        <taxon>Zizaniinae</taxon>
        <taxon>Zizania</taxon>
    </lineage>
</organism>
<keyword evidence="2" id="KW-1185">Reference proteome</keyword>
<accession>A0A8J5RZQ6</accession>
<protein>
    <submittedName>
        <fullName evidence="1">Uncharacterized protein</fullName>
    </submittedName>
</protein>
<name>A0A8J5RZQ6_ZIZPA</name>
<reference evidence="1" key="2">
    <citation type="submission" date="2021-02" db="EMBL/GenBank/DDBJ databases">
        <authorList>
            <person name="Kimball J.A."/>
            <person name="Haas M.W."/>
            <person name="Macchietto M."/>
            <person name="Kono T."/>
            <person name="Duquette J."/>
            <person name="Shao M."/>
        </authorList>
    </citation>
    <scope>NUCLEOTIDE SEQUENCE</scope>
    <source>
        <tissue evidence="1">Fresh leaf tissue</tissue>
    </source>
</reference>
<comment type="caution">
    <text evidence="1">The sequence shown here is derived from an EMBL/GenBank/DDBJ whole genome shotgun (WGS) entry which is preliminary data.</text>
</comment>
<sequence>MSQMFFSAMTEPKVMTHCLIIRGWVNGILGTSEGGSEVGSPKVIGGGFIEGFGGFGCYSCCSGVCLSEGSDSTRDFGGDGRFVAGEPGSSGRLDASGAGSFVTKAVKGTRSDLGSRCTRRMQ</sequence>
<dbReference type="EMBL" id="JAAALK010000290">
    <property type="protein sequence ID" value="KAG8048006.1"/>
    <property type="molecule type" value="Genomic_DNA"/>
</dbReference>
<proteinExistence type="predicted"/>
<dbReference type="AlphaFoldDB" id="A0A8J5RZQ6"/>